<sequence>MAKLVRNNPGNTAQNVRRDNTIINLTQKTTELSISPKSDKCGPALQNKKWQNNLKRQLEDSTSDNELPNISYKPIGKNEKTIQTLVDGNEKINRNPFKTKLKRKKVRFSEHHELSDEEIINEIKKDLKIMEARDKKLKETYHINFLDIPLNNQEEPYEWKLENPEFIQQTTNEEDEQNPS</sequence>
<keyword evidence="2" id="KW-1185">Reference proteome</keyword>
<evidence type="ECO:0000313" key="1">
    <source>
        <dbReference type="EMBL" id="MBW0525743.1"/>
    </source>
</evidence>
<dbReference type="Proteomes" id="UP000765509">
    <property type="component" value="Unassembled WGS sequence"/>
</dbReference>
<accession>A0A9Q3I2M1</accession>
<dbReference type="AlphaFoldDB" id="A0A9Q3I2M1"/>
<organism evidence="1 2">
    <name type="scientific">Austropuccinia psidii MF-1</name>
    <dbReference type="NCBI Taxonomy" id="1389203"/>
    <lineage>
        <taxon>Eukaryota</taxon>
        <taxon>Fungi</taxon>
        <taxon>Dikarya</taxon>
        <taxon>Basidiomycota</taxon>
        <taxon>Pucciniomycotina</taxon>
        <taxon>Pucciniomycetes</taxon>
        <taxon>Pucciniales</taxon>
        <taxon>Sphaerophragmiaceae</taxon>
        <taxon>Austropuccinia</taxon>
    </lineage>
</organism>
<evidence type="ECO:0000313" key="2">
    <source>
        <dbReference type="Proteomes" id="UP000765509"/>
    </source>
</evidence>
<reference evidence="1" key="1">
    <citation type="submission" date="2021-03" db="EMBL/GenBank/DDBJ databases">
        <title>Draft genome sequence of rust myrtle Austropuccinia psidii MF-1, a brazilian biotype.</title>
        <authorList>
            <person name="Quecine M.C."/>
            <person name="Pachon D.M.R."/>
            <person name="Bonatelli M.L."/>
            <person name="Correr F.H."/>
            <person name="Franceschini L.M."/>
            <person name="Leite T.F."/>
            <person name="Margarido G.R.A."/>
            <person name="Almeida C.A."/>
            <person name="Ferrarezi J.A."/>
            <person name="Labate C.A."/>
        </authorList>
    </citation>
    <scope>NUCLEOTIDE SEQUENCE</scope>
    <source>
        <strain evidence="1">MF-1</strain>
    </source>
</reference>
<proteinExistence type="predicted"/>
<gene>
    <name evidence="1" type="ORF">O181_065458</name>
</gene>
<comment type="caution">
    <text evidence="1">The sequence shown here is derived from an EMBL/GenBank/DDBJ whole genome shotgun (WGS) entry which is preliminary data.</text>
</comment>
<name>A0A9Q3I2M1_9BASI</name>
<dbReference type="EMBL" id="AVOT02032039">
    <property type="protein sequence ID" value="MBW0525743.1"/>
    <property type="molecule type" value="Genomic_DNA"/>
</dbReference>
<protein>
    <submittedName>
        <fullName evidence="1">Uncharacterized protein</fullName>
    </submittedName>
</protein>